<reference evidence="3 4" key="1">
    <citation type="submission" date="2021-12" db="EMBL/GenBank/DDBJ databases">
        <title>Genome sequence of Kibdelosporangium philippinense ATCC 49844.</title>
        <authorList>
            <person name="Fedorov E.A."/>
            <person name="Omeragic M."/>
            <person name="Shalygina K.F."/>
            <person name="Maclea K.S."/>
        </authorList>
    </citation>
    <scope>NUCLEOTIDE SEQUENCE [LARGE SCALE GENOMIC DNA]</scope>
    <source>
        <strain evidence="3 4">ATCC 49844</strain>
    </source>
</reference>
<comment type="caution">
    <text evidence="3">The sequence shown here is derived from an EMBL/GenBank/DDBJ whole genome shotgun (WGS) entry which is preliminary data.</text>
</comment>
<accession>A0ABS8ZQV1</accession>
<dbReference type="InterPro" id="IPR002104">
    <property type="entry name" value="Integrase_catalytic"/>
</dbReference>
<feature type="domain" description="Tyr recombinase" evidence="2">
    <location>
        <begin position="40"/>
        <end position="152"/>
    </location>
</feature>
<dbReference type="Gene3D" id="1.10.443.10">
    <property type="entry name" value="Intergrase catalytic core"/>
    <property type="match status" value="1"/>
</dbReference>
<evidence type="ECO:0000259" key="2">
    <source>
        <dbReference type="Pfam" id="PF00589"/>
    </source>
</evidence>
<evidence type="ECO:0000313" key="3">
    <source>
        <dbReference type="EMBL" id="MCE7009992.1"/>
    </source>
</evidence>
<gene>
    <name evidence="3" type="ORF">LWC34_45380</name>
</gene>
<keyword evidence="1" id="KW-0233">DNA recombination</keyword>
<dbReference type="InterPro" id="IPR013762">
    <property type="entry name" value="Integrase-like_cat_sf"/>
</dbReference>
<protein>
    <submittedName>
        <fullName evidence="3">Tyrosine-type recombinase/integrase</fullName>
    </submittedName>
</protein>
<organism evidence="3 4">
    <name type="scientific">Kibdelosporangium philippinense</name>
    <dbReference type="NCBI Taxonomy" id="211113"/>
    <lineage>
        <taxon>Bacteria</taxon>
        <taxon>Bacillati</taxon>
        <taxon>Actinomycetota</taxon>
        <taxon>Actinomycetes</taxon>
        <taxon>Pseudonocardiales</taxon>
        <taxon>Pseudonocardiaceae</taxon>
        <taxon>Kibdelosporangium</taxon>
    </lineage>
</organism>
<proteinExistence type="predicted"/>
<dbReference type="Pfam" id="PF00589">
    <property type="entry name" value="Phage_integrase"/>
    <property type="match status" value="1"/>
</dbReference>
<evidence type="ECO:0000313" key="4">
    <source>
        <dbReference type="Proteomes" id="UP001521150"/>
    </source>
</evidence>
<dbReference type="SUPFAM" id="SSF56349">
    <property type="entry name" value="DNA breaking-rejoining enzymes"/>
    <property type="match status" value="1"/>
</dbReference>
<dbReference type="Proteomes" id="UP001521150">
    <property type="component" value="Unassembled WGS sequence"/>
</dbReference>
<evidence type="ECO:0000256" key="1">
    <source>
        <dbReference type="ARBA" id="ARBA00023172"/>
    </source>
</evidence>
<dbReference type="InterPro" id="IPR011010">
    <property type="entry name" value="DNA_brk_join_enz"/>
</dbReference>
<sequence>MQRHNTHPDDRTIVIDPDTGALKETAHRQWLGSPKTPASARTVTLPAFLAVLLKHHLTTHNSPVVFPSDCGGFLWRHTWRSRTFNPAFDGNLDQPHPITRLHPIRPGLTFHELRHSHKTWLIAASIPEIAQARRLGHRMDKRVVEVYSHVADEVEARIQTALKTAWLDARHTIASNPTPQPVTPRKGLIRRHLTCPPNPTSTVKQPAAHYLRTSALTSTNAPREPSTP</sequence>
<dbReference type="EMBL" id="JAJVCN010000004">
    <property type="protein sequence ID" value="MCE7009992.1"/>
    <property type="molecule type" value="Genomic_DNA"/>
</dbReference>
<name>A0ABS8ZQV1_9PSEU</name>
<keyword evidence="4" id="KW-1185">Reference proteome</keyword>